<dbReference type="GO" id="GO:0005886">
    <property type="term" value="C:plasma membrane"/>
    <property type="evidence" value="ECO:0007669"/>
    <property type="project" value="UniProtKB-SubCell"/>
</dbReference>
<keyword evidence="10 15" id="KW-0560">Oxidoreductase</keyword>
<dbReference type="GO" id="GO:0042773">
    <property type="term" value="P:ATP synthesis coupled electron transport"/>
    <property type="evidence" value="ECO:0007669"/>
    <property type="project" value="TreeGrafter"/>
</dbReference>
<dbReference type="Gene3D" id="1.10.287.90">
    <property type="match status" value="1"/>
</dbReference>
<keyword evidence="9 16" id="KW-1133">Transmembrane helix</keyword>
<feature type="domain" description="Cytochrome oxidase subunit II copper A binding" evidence="17">
    <location>
        <begin position="126"/>
        <end position="238"/>
    </location>
</feature>
<keyword evidence="6 16" id="KW-0812">Transmembrane</keyword>
<dbReference type="EMBL" id="MHUT01000018">
    <property type="protein sequence ID" value="OHA80514.1"/>
    <property type="molecule type" value="Genomic_DNA"/>
</dbReference>
<evidence type="ECO:0000256" key="8">
    <source>
        <dbReference type="ARBA" id="ARBA00022982"/>
    </source>
</evidence>
<dbReference type="GO" id="GO:0004129">
    <property type="term" value="F:cytochrome-c oxidase activity"/>
    <property type="evidence" value="ECO:0007669"/>
    <property type="project" value="UniProtKB-UniRule"/>
</dbReference>
<evidence type="ECO:0000259" key="17">
    <source>
        <dbReference type="PROSITE" id="PS50857"/>
    </source>
</evidence>
<evidence type="ECO:0000256" key="4">
    <source>
        <dbReference type="ARBA" id="ARBA00022475"/>
    </source>
</evidence>
<dbReference type="Pfam" id="PF06481">
    <property type="entry name" value="COX_ARM"/>
    <property type="match status" value="1"/>
</dbReference>
<feature type="transmembrane region" description="Helical" evidence="16">
    <location>
        <begin position="7"/>
        <end position="25"/>
    </location>
</feature>
<dbReference type="SUPFAM" id="SSF81464">
    <property type="entry name" value="Cytochrome c oxidase subunit II-like, transmembrane region"/>
    <property type="match status" value="1"/>
</dbReference>
<feature type="domain" description="Cytochrome oxidase subunit II transmembrane region profile" evidence="18">
    <location>
        <begin position="23"/>
        <end position="120"/>
    </location>
</feature>
<keyword evidence="11 15" id="KW-0472">Membrane</keyword>
<dbReference type="PANTHER" id="PTHR22888">
    <property type="entry name" value="CYTOCHROME C OXIDASE, SUBUNIT II"/>
    <property type="match status" value="1"/>
</dbReference>
<evidence type="ECO:0000313" key="19">
    <source>
        <dbReference type="EMBL" id="OHA80514.1"/>
    </source>
</evidence>
<dbReference type="GO" id="GO:0005507">
    <property type="term" value="F:copper ion binding"/>
    <property type="evidence" value="ECO:0007669"/>
    <property type="project" value="InterPro"/>
</dbReference>
<evidence type="ECO:0000256" key="2">
    <source>
        <dbReference type="ARBA" id="ARBA00007866"/>
    </source>
</evidence>
<dbReference type="GO" id="GO:0009486">
    <property type="term" value="F:cytochrome bo3 ubiquinol oxidase activity"/>
    <property type="evidence" value="ECO:0007669"/>
    <property type="project" value="InterPro"/>
</dbReference>
<dbReference type="InterPro" id="IPR002429">
    <property type="entry name" value="CcO_II-like_C"/>
</dbReference>
<keyword evidence="4 15" id="KW-1003">Cell membrane</keyword>
<evidence type="ECO:0000256" key="16">
    <source>
        <dbReference type="SAM" id="Phobius"/>
    </source>
</evidence>
<keyword evidence="3 15" id="KW-0813">Transport</keyword>
<dbReference type="Proteomes" id="UP000179118">
    <property type="component" value="Unassembled WGS sequence"/>
</dbReference>
<dbReference type="InterPro" id="IPR011759">
    <property type="entry name" value="Cyt_c_oxidase_su2_TM_dom"/>
</dbReference>
<dbReference type="CDD" id="cd04212">
    <property type="entry name" value="CuRO_UO_II"/>
    <property type="match status" value="1"/>
</dbReference>
<evidence type="ECO:0000256" key="10">
    <source>
        <dbReference type="ARBA" id="ARBA00023002"/>
    </source>
</evidence>
<evidence type="ECO:0000256" key="5">
    <source>
        <dbReference type="ARBA" id="ARBA00022660"/>
    </source>
</evidence>
<dbReference type="Pfam" id="PF02790">
    <property type="entry name" value="COX2_TM"/>
    <property type="match status" value="1"/>
</dbReference>
<sequence>MKKIMRAILMVAALGLVSFFAVYISSNNMGVFNPKGIMALAERNLIITATLLMLIVVIPVFILLAVFAWRYRASNTKAKYTPDWQSNKALEIIWWTIPTIIIITLGTITWKSSHDLDPFKPLLSNVQPITIQVVALDWKWLFIYPEQNIATVNFVQFPKYTPVNFRITADAPMNSFWIPQLAGQIYAMAGMDTKLHIMAIGEGEYAGLSANYSGAGFSGMKFVAKASSQEEFDQWVQQVRQSPNTLSLYEYNKLAEKSKNNVVAYYSSAEDGLYGKIIMKFMAPTKASPSLSEPTAMPEMGMQSNI</sequence>
<evidence type="ECO:0000256" key="9">
    <source>
        <dbReference type="ARBA" id="ARBA00022989"/>
    </source>
</evidence>
<gene>
    <name evidence="19" type="ORF">A3D51_00295</name>
</gene>
<feature type="transmembrane region" description="Helical" evidence="16">
    <location>
        <begin position="45"/>
        <end position="71"/>
    </location>
</feature>
<protein>
    <recommendedName>
        <fullName evidence="14">Ubiquinol oxidase polypeptide II</fullName>
    </recommendedName>
</protein>
<dbReference type="PROSITE" id="PS50857">
    <property type="entry name" value="COX2_CUA"/>
    <property type="match status" value="1"/>
</dbReference>
<evidence type="ECO:0000256" key="12">
    <source>
        <dbReference type="ARBA" id="ARBA00023139"/>
    </source>
</evidence>
<evidence type="ECO:0000256" key="6">
    <source>
        <dbReference type="ARBA" id="ARBA00022692"/>
    </source>
</evidence>
<evidence type="ECO:0000259" key="18">
    <source>
        <dbReference type="PROSITE" id="PS50999"/>
    </source>
</evidence>
<evidence type="ECO:0000256" key="14">
    <source>
        <dbReference type="ARBA" id="ARBA00030198"/>
    </source>
</evidence>
<dbReference type="PANTHER" id="PTHR22888:SF18">
    <property type="entry name" value="CYTOCHROME BO(3) UBIQUINOL OXIDASE SUBUNIT 2"/>
    <property type="match status" value="1"/>
</dbReference>
<dbReference type="InterPro" id="IPR006333">
    <property type="entry name" value="Cyt_o_ubiquinol_oxidase_su2"/>
</dbReference>
<organism evidence="19 20">
    <name type="scientific">Candidatus Yonathbacteria bacterium RIFCSPHIGHO2_02_FULL_44_14</name>
    <dbReference type="NCBI Taxonomy" id="1802724"/>
    <lineage>
        <taxon>Bacteria</taxon>
        <taxon>Candidatus Yonathiibacteriota</taxon>
    </lineage>
</organism>
<evidence type="ECO:0000256" key="7">
    <source>
        <dbReference type="ARBA" id="ARBA00022729"/>
    </source>
</evidence>
<dbReference type="NCBIfam" id="TIGR01433">
    <property type="entry name" value="CyoA"/>
    <property type="match status" value="1"/>
</dbReference>
<keyword evidence="5 15" id="KW-0679">Respiratory chain</keyword>
<comment type="similarity">
    <text evidence="2 15">Belongs to the cytochrome c oxidase subunit 2 family.</text>
</comment>
<dbReference type="InterPro" id="IPR008972">
    <property type="entry name" value="Cupredoxin"/>
</dbReference>
<evidence type="ECO:0000256" key="11">
    <source>
        <dbReference type="ARBA" id="ARBA00023136"/>
    </source>
</evidence>
<dbReference type="InterPro" id="IPR045187">
    <property type="entry name" value="CcO_II"/>
</dbReference>
<feature type="transmembrane region" description="Helical" evidence="16">
    <location>
        <begin position="92"/>
        <end position="110"/>
    </location>
</feature>
<dbReference type="SUPFAM" id="SSF49503">
    <property type="entry name" value="Cupredoxins"/>
    <property type="match status" value="1"/>
</dbReference>
<dbReference type="InterPro" id="IPR010514">
    <property type="entry name" value="COX_ARM"/>
</dbReference>
<evidence type="ECO:0000256" key="3">
    <source>
        <dbReference type="ARBA" id="ARBA00022448"/>
    </source>
</evidence>
<dbReference type="GO" id="GO:0016682">
    <property type="term" value="F:oxidoreductase activity, acting on diphenols and related substances as donors, oxygen as acceptor"/>
    <property type="evidence" value="ECO:0007669"/>
    <property type="project" value="InterPro"/>
</dbReference>
<evidence type="ECO:0000313" key="20">
    <source>
        <dbReference type="Proteomes" id="UP000179118"/>
    </source>
</evidence>
<evidence type="ECO:0000256" key="15">
    <source>
        <dbReference type="PIRNR" id="PIRNR000292"/>
    </source>
</evidence>
<dbReference type="Gene3D" id="2.60.40.420">
    <property type="entry name" value="Cupredoxins - blue copper proteins"/>
    <property type="match status" value="1"/>
</dbReference>
<keyword evidence="12" id="KW-0564">Palmitate</keyword>
<dbReference type="InterPro" id="IPR034227">
    <property type="entry name" value="CuRO_UO_II"/>
</dbReference>
<name>A0A1G2S5W0_9BACT</name>
<evidence type="ECO:0000256" key="1">
    <source>
        <dbReference type="ARBA" id="ARBA00004651"/>
    </source>
</evidence>
<evidence type="ECO:0000256" key="13">
    <source>
        <dbReference type="ARBA" id="ARBA00023288"/>
    </source>
</evidence>
<keyword evidence="13" id="KW-0449">Lipoprotein</keyword>
<proteinExistence type="inferred from homology"/>
<dbReference type="PIRSF" id="PIRSF000292">
    <property type="entry name" value="Ubi_od_II"/>
    <property type="match status" value="1"/>
</dbReference>
<reference evidence="19 20" key="1">
    <citation type="journal article" date="2016" name="Nat. Commun.">
        <title>Thousands of microbial genomes shed light on interconnected biogeochemical processes in an aquifer system.</title>
        <authorList>
            <person name="Anantharaman K."/>
            <person name="Brown C.T."/>
            <person name="Hug L.A."/>
            <person name="Sharon I."/>
            <person name="Castelle C.J."/>
            <person name="Probst A.J."/>
            <person name="Thomas B.C."/>
            <person name="Singh A."/>
            <person name="Wilkins M.J."/>
            <person name="Karaoz U."/>
            <person name="Brodie E.L."/>
            <person name="Williams K.H."/>
            <person name="Hubbard S.S."/>
            <person name="Banfield J.F."/>
        </authorList>
    </citation>
    <scope>NUCLEOTIDE SEQUENCE [LARGE SCALE GENOMIC DNA]</scope>
</reference>
<comment type="caution">
    <text evidence="19">The sequence shown here is derived from an EMBL/GenBank/DDBJ whole genome shotgun (WGS) entry which is preliminary data.</text>
</comment>
<comment type="subcellular location">
    <subcellularLocation>
        <location evidence="1">Cell membrane</location>
        <topology evidence="1">Multi-pass membrane protein</topology>
    </subcellularLocation>
</comment>
<dbReference type="InterPro" id="IPR036257">
    <property type="entry name" value="Cyt_c_oxidase_su2_TM_sf"/>
</dbReference>
<accession>A0A1G2S5W0</accession>
<dbReference type="PROSITE" id="PS50999">
    <property type="entry name" value="COX2_TM"/>
    <property type="match status" value="1"/>
</dbReference>
<keyword evidence="7" id="KW-0732">Signal</keyword>
<dbReference type="AlphaFoldDB" id="A0A1G2S5W0"/>
<keyword evidence="8 15" id="KW-0249">Electron transport</keyword>